<dbReference type="Proteomes" id="UP001177670">
    <property type="component" value="Unassembled WGS sequence"/>
</dbReference>
<feature type="compositionally biased region" description="Basic and acidic residues" evidence="1">
    <location>
        <begin position="50"/>
        <end position="61"/>
    </location>
</feature>
<feature type="compositionally biased region" description="Basic and acidic residues" evidence="1">
    <location>
        <begin position="143"/>
        <end position="161"/>
    </location>
</feature>
<keyword evidence="3" id="KW-1185">Reference proteome</keyword>
<evidence type="ECO:0000313" key="3">
    <source>
        <dbReference type="Proteomes" id="UP001177670"/>
    </source>
</evidence>
<reference evidence="2" key="1">
    <citation type="submission" date="2021-10" db="EMBL/GenBank/DDBJ databases">
        <title>Melipona bicolor Genome sequencing and assembly.</title>
        <authorList>
            <person name="Araujo N.S."/>
            <person name="Arias M.C."/>
        </authorList>
    </citation>
    <scope>NUCLEOTIDE SEQUENCE</scope>
    <source>
        <strain evidence="2">USP_2M_L1-L4_2017</strain>
        <tissue evidence="2">Whole body</tissue>
    </source>
</reference>
<accession>A0AA40KJR9</accession>
<comment type="caution">
    <text evidence="2">The sequence shown here is derived from an EMBL/GenBank/DDBJ whole genome shotgun (WGS) entry which is preliminary data.</text>
</comment>
<proteinExistence type="predicted"/>
<dbReference type="EMBL" id="JAHYIQ010000021">
    <property type="protein sequence ID" value="KAK1122999.1"/>
    <property type="molecule type" value="Genomic_DNA"/>
</dbReference>
<name>A0AA40KJR9_9HYME</name>
<sequence>TSNEKYRKSSTSGDSVLNSVLRFSHSPHLSLHVEAVDYMHRDDNNDDQTEDRAEPRRRTGEESQGGRVICLLRIDGAEDESRAHRPVNELLTIKRVSCLCEFSTDGRMADLCPSQVNVFADLSRASRTCDQNVACTSACTRAGEQEGREQFRSDSAERQWQ</sequence>
<feature type="region of interest" description="Disordered" evidence="1">
    <location>
        <begin position="142"/>
        <end position="161"/>
    </location>
</feature>
<feature type="region of interest" description="Disordered" evidence="1">
    <location>
        <begin position="38"/>
        <end position="64"/>
    </location>
</feature>
<evidence type="ECO:0000313" key="2">
    <source>
        <dbReference type="EMBL" id="KAK1122999.1"/>
    </source>
</evidence>
<organism evidence="2 3">
    <name type="scientific">Melipona bicolor</name>
    <dbReference type="NCBI Taxonomy" id="60889"/>
    <lineage>
        <taxon>Eukaryota</taxon>
        <taxon>Metazoa</taxon>
        <taxon>Ecdysozoa</taxon>
        <taxon>Arthropoda</taxon>
        <taxon>Hexapoda</taxon>
        <taxon>Insecta</taxon>
        <taxon>Pterygota</taxon>
        <taxon>Neoptera</taxon>
        <taxon>Endopterygota</taxon>
        <taxon>Hymenoptera</taxon>
        <taxon>Apocrita</taxon>
        <taxon>Aculeata</taxon>
        <taxon>Apoidea</taxon>
        <taxon>Anthophila</taxon>
        <taxon>Apidae</taxon>
        <taxon>Melipona</taxon>
    </lineage>
</organism>
<dbReference type="AlphaFoldDB" id="A0AA40KJR9"/>
<protein>
    <submittedName>
        <fullName evidence="2">Uncharacterized protein</fullName>
    </submittedName>
</protein>
<evidence type="ECO:0000256" key="1">
    <source>
        <dbReference type="SAM" id="MobiDB-lite"/>
    </source>
</evidence>
<gene>
    <name evidence="2" type="ORF">K0M31_008636</name>
</gene>
<feature type="non-terminal residue" evidence="2">
    <location>
        <position position="1"/>
    </location>
</feature>